<dbReference type="GO" id="GO:0016854">
    <property type="term" value="F:racemase and epimerase activity"/>
    <property type="evidence" value="ECO:0007669"/>
    <property type="project" value="UniProtKB-ARBA"/>
</dbReference>
<evidence type="ECO:0000256" key="5">
    <source>
        <dbReference type="SAM" id="MobiDB-lite"/>
    </source>
</evidence>
<sequence length="368" mass="38888">MKIVEANVFDYRLNYSHGEYVMSGGRAAVAQVGTLVRLRTDEGADGWGEVTPLGSTYLPTSPEVIRAALTQLLPGVIGADPTNLSSVHRLLDGIALGQGFAKSALDIACWDLLGQHAGMPIAALLGGVLQEDFPIYEAVPLGSPQSMADFVTARRKAGITQFQLKVGNRPDDDIARARACAEAGGGEAVIIADSNGGWNILDGQLAMRGMEDLPVYVEQPCRTTADSIIAHRNCRVPLVLDESITDTEHVFDAKHAAGAMGVNLKLSRVGGLTKAARMRDLLQDLNMMISVEDTWGGDVITAAVSHLAASTRPENLLTASFFNDWTDGHVAGYSPRSRNGRGSAPTAPGLGIQVDPTALSAPIFTTGT</sequence>
<dbReference type="InterPro" id="IPR013342">
    <property type="entry name" value="Mandelate_racemase_C"/>
</dbReference>
<reference evidence="7" key="2">
    <citation type="journal article" date="2022" name="BMC Genomics">
        <title>Comparative genome analysis of mycobacteria focusing on tRNA and non-coding RNA.</title>
        <authorList>
            <person name="Behra P.R.K."/>
            <person name="Pettersson B.M.F."/>
            <person name="Ramesh M."/>
            <person name="Das S."/>
            <person name="Dasgupta S."/>
            <person name="Kirsebom L.A."/>
        </authorList>
    </citation>
    <scope>NUCLEOTIDE SEQUENCE</scope>
    <source>
        <strain evidence="7">DSM 44838</strain>
    </source>
</reference>
<dbReference type="Gene3D" id="3.20.20.120">
    <property type="entry name" value="Enolase-like C-terminal domain"/>
    <property type="match status" value="1"/>
</dbReference>
<dbReference type="GO" id="GO:0006518">
    <property type="term" value="P:peptide metabolic process"/>
    <property type="evidence" value="ECO:0007669"/>
    <property type="project" value="UniProtKB-ARBA"/>
</dbReference>
<feature type="domain" description="Mandelate racemase/muconate lactonizing enzyme C-terminal" evidence="6">
    <location>
        <begin position="144"/>
        <end position="237"/>
    </location>
</feature>
<dbReference type="SMART" id="SM00922">
    <property type="entry name" value="MR_MLE"/>
    <property type="match status" value="1"/>
</dbReference>
<feature type="region of interest" description="Disordered" evidence="5">
    <location>
        <begin position="333"/>
        <end position="354"/>
    </location>
</feature>
<comment type="caution">
    <text evidence="7">The sequence shown here is derived from an EMBL/GenBank/DDBJ whole genome shotgun (WGS) entry which is preliminary data.</text>
</comment>
<dbReference type="GO" id="GO:0000287">
    <property type="term" value="F:magnesium ion binding"/>
    <property type="evidence" value="ECO:0007669"/>
    <property type="project" value="UniProtKB-ARBA"/>
</dbReference>
<dbReference type="Proteomes" id="UP001141629">
    <property type="component" value="Unassembled WGS sequence"/>
</dbReference>
<gene>
    <name evidence="7" type="ORF">H7K45_09320</name>
</gene>
<dbReference type="InterPro" id="IPR034593">
    <property type="entry name" value="DgoD-like"/>
</dbReference>
<accession>A0A9X2Z0C9</accession>
<evidence type="ECO:0000313" key="7">
    <source>
        <dbReference type="EMBL" id="MCV7420735.1"/>
    </source>
</evidence>
<proteinExistence type="inferred from homology"/>
<name>A0A9X2Z0C9_9MYCO</name>
<organism evidence="7 8">
    <name type="scientific">Mycobacterium yunnanensis</name>
    <dbReference type="NCBI Taxonomy" id="368477"/>
    <lineage>
        <taxon>Bacteria</taxon>
        <taxon>Bacillati</taxon>
        <taxon>Actinomycetota</taxon>
        <taxon>Actinomycetes</taxon>
        <taxon>Mycobacteriales</taxon>
        <taxon>Mycobacteriaceae</taxon>
        <taxon>Mycobacterium</taxon>
    </lineage>
</organism>
<comment type="similarity">
    <text evidence="2">Belongs to the mandelate racemase/muconate lactonizing enzyme family.</text>
</comment>
<dbReference type="SUPFAM" id="SSF51604">
    <property type="entry name" value="Enolase C-terminal domain-like"/>
    <property type="match status" value="1"/>
</dbReference>
<protein>
    <submittedName>
        <fullName evidence="7">Mandelate racemase/muconate lactonizing enzyme family protein</fullName>
    </submittedName>
</protein>
<evidence type="ECO:0000256" key="4">
    <source>
        <dbReference type="ARBA" id="ARBA00022842"/>
    </source>
</evidence>
<evidence type="ECO:0000313" key="8">
    <source>
        <dbReference type="Proteomes" id="UP001141629"/>
    </source>
</evidence>
<dbReference type="SFLD" id="SFLDS00001">
    <property type="entry name" value="Enolase"/>
    <property type="match status" value="1"/>
</dbReference>
<dbReference type="InterPro" id="IPR013341">
    <property type="entry name" value="Mandelate_racemase_N_dom"/>
</dbReference>
<evidence type="ECO:0000256" key="2">
    <source>
        <dbReference type="ARBA" id="ARBA00008031"/>
    </source>
</evidence>
<dbReference type="InterPro" id="IPR029065">
    <property type="entry name" value="Enolase_C-like"/>
</dbReference>
<keyword evidence="8" id="KW-1185">Reference proteome</keyword>
<dbReference type="SFLD" id="SFLDG00180">
    <property type="entry name" value="muconate_cycloisomerase"/>
    <property type="match status" value="1"/>
</dbReference>
<dbReference type="EMBL" id="JACKVK010000005">
    <property type="protein sequence ID" value="MCV7420735.1"/>
    <property type="molecule type" value="Genomic_DNA"/>
</dbReference>
<dbReference type="Pfam" id="PF02746">
    <property type="entry name" value="MR_MLE_N"/>
    <property type="match status" value="1"/>
</dbReference>
<evidence type="ECO:0000256" key="1">
    <source>
        <dbReference type="ARBA" id="ARBA00001946"/>
    </source>
</evidence>
<keyword evidence="4" id="KW-0460">Magnesium</keyword>
<dbReference type="Pfam" id="PF13378">
    <property type="entry name" value="MR_MLE_C"/>
    <property type="match status" value="1"/>
</dbReference>
<dbReference type="RefSeq" id="WP_263995510.1">
    <property type="nucleotide sequence ID" value="NZ_JACKVK010000005.1"/>
</dbReference>
<dbReference type="InterPro" id="IPR029017">
    <property type="entry name" value="Enolase-like_N"/>
</dbReference>
<dbReference type="InterPro" id="IPR036849">
    <property type="entry name" value="Enolase-like_C_sf"/>
</dbReference>
<dbReference type="Gene3D" id="3.30.390.10">
    <property type="entry name" value="Enolase-like, N-terminal domain"/>
    <property type="match status" value="1"/>
</dbReference>
<dbReference type="PANTHER" id="PTHR48080">
    <property type="entry name" value="D-GALACTONATE DEHYDRATASE-RELATED"/>
    <property type="match status" value="1"/>
</dbReference>
<dbReference type="FunFam" id="3.30.390.10:FF:000009">
    <property type="entry name" value="Hydrophobic dipeptide epimerase"/>
    <property type="match status" value="1"/>
</dbReference>
<evidence type="ECO:0000259" key="6">
    <source>
        <dbReference type="SMART" id="SM00922"/>
    </source>
</evidence>
<dbReference type="AlphaFoldDB" id="A0A9X2Z0C9"/>
<comment type="cofactor">
    <cofactor evidence="1">
        <name>Mg(2+)</name>
        <dbReference type="ChEBI" id="CHEBI:18420"/>
    </cofactor>
</comment>
<evidence type="ECO:0000256" key="3">
    <source>
        <dbReference type="ARBA" id="ARBA00022723"/>
    </source>
</evidence>
<keyword evidence="3" id="KW-0479">Metal-binding</keyword>
<dbReference type="SUPFAM" id="SSF54826">
    <property type="entry name" value="Enolase N-terminal domain-like"/>
    <property type="match status" value="1"/>
</dbReference>
<reference evidence="7" key="1">
    <citation type="submission" date="2020-07" db="EMBL/GenBank/DDBJ databases">
        <authorList>
            <person name="Pettersson B.M.F."/>
            <person name="Behra P.R.K."/>
            <person name="Ramesh M."/>
            <person name="Das S."/>
            <person name="Dasgupta S."/>
            <person name="Kirsebom L.A."/>
        </authorList>
    </citation>
    <scope>NUCLEOTIDE SEQUENCE</scope>
    <source>
        <strain evidence="7">DSM 44838</strain>
    </source>
</reference>